<evidence type="ECO:0008006" key="3">
    <source>
        <dbReference type="Google" id="ProtNLM"/>
    </source>
</evidence>
<reference evidence="1" key="1">
    <citation type="submission" date="2022-12" db="EMBL/GenBank/DDBJ databases">
        <title>Phocaeicola acetigenes sp. nov., isolated feces from a healthy human.</title>
        <authorList>
            <person name="Do H."/>
            <person name="Ha Y.B."/>
            <person name="Kim J.-S."/>
            <person name="Suh M.K."/>
            <person name="Kim H.S."/>
            <person name="Lee J.-S."/>
        </authorList>
    </citation>
    <scope>NUCLEOTIDE SEQUENCE</scope>
    <source>
        <strain evidence="1">KGMB11183</strain>
    </source>
</reference>
<sequence length="192" mass="22282">MLDNGRWGMMQQDAERMIECLQTRGVGFDAGLSDEEVQNIERTFKFVFPPDLKLLLQTALPVSERFPDWRSGVGVQSMMDWPIEGIMFDVENNNFWLEEWGQKSDSLGQRVLTVRSLAKKWPRLIPVYGHRYLPAFPSEAGNPVYSVYQTDIICYGNDLLTYLCREFKIAPYRSSFQRSKPKQIPFWGDLAL</sequence>
<dbReference type="SUPFAM" id="SSF160631">
    <property type="entry name" value="SMI1/KNR4-like"/>
    <property type="match status" value="1"/>
</dbReference>
<keyword evidence="2" id="KW-1185">Reference proteome</keyword>
<organism evidence="1 2">
    <name type="scientific">Phocaeicola acetigenes</name>
    <dbReference type="NCBI Taxonomy" id="3016083"/>
    <lineage>
        <taxon>Bacteria</taxon>
        <taxon>Pseudomonadati</taxon>
        <taxon>Bacteroidota</taxon>
        <taxon>Bacteroidia</taxon>
        <taxon>Bacteroidales</taxon>
        <taxon>Bacteroidaceae</taxon>
        <taxon>Phocaeicola</taxon>
    </lineage>
</organism>
<proteinExistence type="predicted"/>
<dbReference type="EMBL" id="JAPZVM010000001">
    <property type="protein sequence ID" value="MCZ8371422.1"/>
    <property type="molecule type" value="Genomic_DNA"/>
</dbReference>
<gene>
    <name evidence="1" type="ORF">O6P32_01710</name>
</gene>
<protein>
    <recommendedName>
        <fullName evidence="3">SMI1/KNR4 family protein</fullName>
    </recommendedName>
</protein>
<evidence type="ECO:0000313" key="2">
    <source>
        <dbReference type="Proteomes" id="UP001141933"/>
    </source>
</evidence>
<dbReference type="PANTHER" id="PTHR32011">
    <property type="entry name" value="OS08G0472400 PROTEIN"/>
    <property type="match status" value="1"/>
</dbReference>
<evidence type="ECO:0000313" key="1">
    <source>
        <dbReference type="EMBL" id="MCZ8371422.1"/>
    </source>
</evidence>
<dbReference type="PANTHER" id="PTHR32011:SF2">
    <property type="entry name" value="OS08G0472400 PROTEIN"/>
    <property type="match status" value="1"/>
</dbReference>
<name>A0ABT4PEE4_9BACT</name>
<dbReference type="InterPro" id="IPR037883">
    <property type="entry name" value="Knr4/Smi1-like_sf"/>
</dbReference>
<comment type="caution">
    <text evidence="1">The sequence shown here is derived from an EMBL/GenBank/DDBJ whole genome shotgun (WGS) entry which is preliminary data.</text>
</comment>
<dbReference type="Proteomes" id="UP001141933">
    <property type="component" value="Unassembled WGS sequence"/>
</dbReference>
<dbReference type="RefSeq" id="WP_269876452.1">
    <property type="nucleotide sequence ID" value="NZ_JAPZVM010000001.1"/>
</dbReference>
<accession>A0ABT4PEE4</accession>